<reference evidence="1 2" key="1">
    <citation type="journal article" date="2018" name="Sci. Rep.">
        <title>Genomic signatures of local adaptation to the degree of environmental predictability in rotifers.</title>
        <authorList>
            <person name="Franch-Gras L."/>
            <person name="Hahn C."/>
            <person name="Garcia-Roger E.M."/>
            <person name="Carmona M.J."/>
            <person name="Serra M."/>
            <person name="Gomez A."/>
        </authorList>
    </citation>
    <scope>NUCLEOTIDE SEQUENCE [LARGE SCALE GENOMIC DNA]</scope>
    <source>
        <strain evidence="1">HYR1</strain>
    </source>
</reference>
<evidence type="ECO:0000313" key="1">
    <source>
        <dbReference type="EMBL" id="RNA20925.1"/>
    </source>
</evidence>
<dbReference type="AlphaFoldDB" id="A0A3M7RCC1"/>
<comment type="caution">
    <text evidence="1">The sequence shown here is derived from an EMBL/GenBank/DDBJ whole genome shotgun (WGS) entry which is preliminary data.</text>
</comment>
<organism evidence="1 2">
    <name type="scientific">Brachionus plicatilis</name>
    <name type="common">Marine rotifer</name>
    <name type="synonym">Brachionus muelleri</name>
    <dbReference type="NCBI Taxonomy" id="10195"/>
    <lineage>
        <taxon>Eukaryota</taxon>
        <taxon>Metazoa</taxon>
        <taxon>Spiralia</taxon>
        <taxon>Gnathifera</taxon>
        <taxon>Rotifera</taxon>
        <taxon>Eurotatoria</taxon>
        <taxon>Monogononta</taxon>
        <taxon>Pseudotrocha</taxon>
        <taxon>Ploima</taxon>
        <taxon>Brachionidae</taxon>
        <taxon>Brachionus</taxon>
    </lineage>
</organism>
<evidence type="ECO:0000313" key="2">
    <source>
        <dbReference type="Proteomes" id="UP000276133"/>
    </source>
</evidence>
<keyword evidence="2" id="KW-1185">Reference proteome</keyword>
<protein>
    <submittedName>
        <fullName evidence="1">Uncharacterized protein</fullName>
    </submittedName>
</protein>
<accession>A0A3M7RCC1</accession>
<dbReference type="EMBL" id="REGN01003758">
    <property type="protein sequence ID" value="RNA20925.1"/>
    <property type="molecule type" value="Genomic_DNA"/>
</dbReference>
<sequence length="224" mass="25905">MLSLKIESEFGRILLNQYIVVCCLNLMQEFSKLKNKLILIFLVNNSKFVSKYVLFYIRILFDCEFMTIAFSVGDKLAAEGEQCQSDCGLVCEQISGFFGCGDACSAYCNANEFKFSEEDFKCSLLCDNLKFEKLMCNNLCRQEGYLLRKNKLSLNISHDKSNYGEGCQGNGREICYKLCRLEHEASIETCLDICCSNNFKIFWFIIDQFQLIFEQCLVFYDIPF</sequence>
<dbReference type="Proteomes" id="UP000276133">
    <property type="component" value="Unassembled WGS sequence"/>
</dbReference>
<name>A0A3M7RCC1_BRAPC</name>
<dbReference type="OrthoDB" id="10558002at2759"/>
<proteinExistence type="predicted"/>
<gene>
    <name evidence="1" type="ORF">BpHYR1_025518</name>
</gene>